<dbReference type="RefSeq" id="YP_010096688.1">
    <property type="nucleotide sequence ID" value="NC_055751.1"/>
</dbReference>
<organism evidence="1 2">
    <name type="scientific">Gordonia phage Danyall</name>
    <dbReference type="NCBI Taxonomy" id="2250390"/>
    <lineage>
        <taxon>Viruses</taxon>
        <taxon>Duplodnaviria</taxon>
        <taxon>Heunggongvirae</taxon>
        <taxon>Uroviricota</taxon>
        <taxon>Caudoviricetes</taxon>
        <taxon>Stackebrandtviridae</taxon>
        <taxon>Frickvirinae</taxon>
        <taxon>Wizardvirus</taxon>
        <taxon>Wizardvirus danyall</taxon>
    </lineage>
</organism>
<dbReference type="KEGG" id="vg:65114343"/>
<evidence type="ECO:0000313" key="1">
    <source>
        <dbReference type="EMBL" id="AXH45561.1"/>
    </source>
</evidence>
<dbReference type="GeneID" id="65114343"/>
<name>A0A345KRA9_9CAUD</name>
<protein>
    <submittedName>
        <fullName evidence="1">Uncharacterized protein</fullName>
    </submittedName>
</protein>
<evidence type="ECO:0000313" key="2">
    <source>
        <dbReference type="Proteomes" id="UP000259123"/>
    </source>
</evidence>
<sequence>MTAVAIPPAVWVHGRLGSWMIVDLDAGRYLSLSVTGGVWLAELCGPDDAVIVRRQGRGRSGLHARAAAVRAARELRQAGSTSTAVSPVIAS</sequence>
<reference evidence="1 2" key="1">
    <citation type="submission" date="2018-06" db="EMBL/GenBank/DDBJ databases">
        <authorList>
            <person name="Brown M.E."/>
            <person name="Griffith B.C."/>
            <person name="Chatowsky O.R."/>
            <person name="Delesalle V.A."/>
            <person name="Garlena R.A."/>
            <person name="Russell D.A."/>
            <person name="Pope W.H."/>
            <person name="Jacobs-Sera D."/>
            <person name="Hatfull G.F."/>
        </authorList>
    </citation>
    <scope>NUCLEOTIDE SEQUENCE [LARGE SCALE GENOMIC DNA]</scope>
</reference>
<gene>
    <name evidence="1" type="primary">83</name>
    <name evidence="1" type="ORF">SEA_DANYALL_83</name>
</gene>
<accession>A0A345KRA9</accession>
<dbReference type="Proteomes" id="UP000259123">
    <property type="component" value="Segment"/>
</dbReference>
<keyword evidence="2" id="KW-1185">Reference proteome</keyword>
<dbReference type="EMBL" id="MH479910">
    <property type="protein sequence ID" value="AXH45561.1"/>
    <property type="molecule type" value="Genomic_DNA"/>
</dbReference>
<proteinExistence type="predicted"/>